<evidence type="ECO:0000256" key="9">
    <source>
        <dbReference type="ARBA" id="ARBA00023136"/>
    </source>
</evidence>
<feature type="binding site" evidence="16">
    <location>
        <position position="512"/>
    </location>
    <ligand>
        <name>L-glutamate</name>
        <dbReference type="ChEBI" id="CHEBI:29985"/>
    </ligand>
</feature>
<dbReference type="FunFam" id="3.40.190.10:FF:000324">
    <property type="entry name" value="Predicted protein"/>
    <property type="match status" value="1"/>
</dbReference>
<evidence type="ECO:0000256" key="7">
    <source>
        <dbReference type="ARBA" id="ARBA00023054"/>
    </source>
</evidence>
<dbReference type="PRINTS" id="PR00177">
    <property type="entry name" value="NMDARECEPTOR"/>
</dbReference>
<evidence type="ECO:0000256" key="1">
    <source>
        <dbReference type="ARBA" id="ARBA00004651"/>
    </source>
</evidence>
<dbReference type="STRING" id="50429.A0A2B4SHS6"/>
<feature type="transmembrane region" description="Helical" evidence="18">
    <location>
        <begin position="555"/>
        <end position="575"/>
    </location>
</feature>
<dbReference type="GO" id="GO:0043226">
    <property type="term" value="C:organelle"/>
    <property type="evidence" value="ECO:0007669"/>
    <property type="project" value="UniProtKB-ARBA"/>
</dbReference>
<evidence type="ECO:0000259" key="20">
    <source>
        <dbReference type="SMART" id="SM00918"/>
    </source>
</evidence>
<keyword evidence="2" id="KW-0813">Transport</keyword>
<comment type="caution">
    <text evidence="21">The sequence shown here is derived from an EMBL/GenBank/DDBJ whole genome shotgun (WGS) entry which is preliminary data.</text>
</comment>
<organism evidence="21 22">
    <name type="scientific">Stylophora pistillata</name>
    <name type="common">Smooth cauliflower coral</name>
    <dbReference type="NCBI Taxonomy" id="50429"/>
    <lineage>
        <taxon>Eukaryota</taxon>
        <taxon>Metazoa</taxon>
        <taxon>Cnidaria</taxon>
        <taxon>Anthozoa</taxon>
        <taxon>Hexacorallia</taxon>
        <taxon>Scleractinia</taxon>
        <taxon>Astrocoeniina</taxon>
        <taxon>Pocilloporidae</taxon>
        <taxon>Stylophora</taxon>
    </lineage>
</organism>
<keyword evidence="8" id="KW-0406">Ion transport</keyword>
<evidence type="ECO:0000256" key="6">
    <source>
        <dbReference type="ARBA" id="ARBA00023018"/>
    </source>
</evidence>
<evidence type="ECO:0000256" key="12">
    <source>
        <dbReference type="ARBA" id="ARBA00023257"/>
    </source>
</evidence>
<evidence type="ECO:0000256" key="11">
    <source>
        <dbReference type="ARBA" id="ARBA00023180"/>
    </source>
</evidence>
<feature type="transmembrane region" description="Helical" evidence="18">
    <location>
        <begin position="817"/>
        <end position="837"/>
    </location>
</feature>
<feature type="domain" description="Ionotropic glutamate receptor L-glutamate and glycine-binding" evidence="20">
    <location>
        <begin position="445"/>
        <end position="501"/>
    </location>
</feature>
<protein>
    <submittedName>
        <fullName evidence="21">Glutamate receptor ionotropic, NMDA 1</fullName>
    </submittedName>
</protein>
<feature type="site" description="Crucial to convey clamshell closure to channel opening" evidence="17">
    <location>
        <position position="658"/>
    </location>
</feature>
<dbReference type="Gene3D" id="1.10.287.70">
    <property type="match status" value="1"/>
</dbReference>
<dbReference type="InterPro" id="IPR015683">
    <property type="entry name" value="Ionotropic_Glu_rcpt"/>
</dbReference>
<feature type="binding site" evidence="16">
    <location>
        <position position="730"/>
    </location>
    <ligand>
        <name>L-glutamate</name>
        <dbReference type="ChEBI" id="CHEBI:29985"/>
    </ligand>
</feature>
<gene>
    <name evidence="21" type="primary">Grin1</name>
    <name evidence="21" type="ORF">AWC38_SpisGene6615</name>
</gene>
<evidence type="ECO:0000256" key="10">
    <source>
        <dbReference type="ARBA" id="ARBA00023170"/>
    </source>
</evidence>
<dbReference type="GO" id="GO:0038023">
    <property type="term" value="F:signaling receptor activity"/>
    <property type="evidence" value="ECO:0007669"/>
    <property type="project" value="InterPro"/>
</dbReference>
<dbReference type="SMART" id="SM00079">
    <property type="entry name" value="PBPe"/>
    <property type="match status" value="1"/>
</dbReference>
<evidence type="ECO:0000256" key="18">
    <source>
        <dbReference type="SAM" id="Phobius"/>
    </source>
</evidence>
<dbReference type="InterPro" id="IPR028082">
    <property type="entry name" value="Peripla_BP_I"/>
</dbReference>
<evidence type="ECO:0000313" key="21">
    <source>
        <dbReference type="EMBL" id="PFX28669.1"/>
    </source>
</evidence>
<feature type="transmembrane region" description="Helical" evidence="18">
    <location>
        <begin position="625"/>
        <end position="643"/>
    </location>
</feature>
<dbReference type="OrthoDB" id="5984008at2759"/>
<keyword evidence="9 18" id="KW-0472">Membrane</keyword>
<keyword evidence="4 18" id="KW-0812">Transmembrane</keyword>
<dbReference type="Pfam" id="PF01094">
    <property type="entry name" value="ANF_receptor"/>
    <property type="match status" value="1"/>
</dbReference>
<evidence type="ECO:0000256" key="5">
    <source>
        <dbReference type="ARBA" id="ARBA00022989"/>
    </source>
</evidence>
<keyword evidence="7" id="KW-0175">Coiled coil</keyword>
<evidence type="ECO:0000259" key="19">
    <source>
        <dbReference type="SMART" id="SM00079"/>
    </source>
</evidence>
<dbReference type="Gene3D" id="3.40.50.2300">
    <property type="match status" value="2"/>
</dbReference>
<dbReference type="FunFam" id="3.40.190.10:FF:000078">
    <property type="entry name" value="glutamate receptor ionotropic, NMDA 3B"/>
    <property type="match status" value="1"/>
</dbReference>
<evidence type="ECO:0000256" key="4">
    <source>
        <dbReference type="ARBA" id="ARBA00022692"/>
    </source>
</evidence>
<evidence type="ECO:0000256" key="3">
    <source>
        <dbReference type="ARBA" id="ARBA00022475"/>
    </source>
</evidence>
<dbReference type="GO" id="GO:0015276">
    <property type="term" value="F:ligand-gated monoatomic ion channel activity"/>
    <property type="evidence" value="ECO:0007669"/>
    <property type="project" value="InterPro"/>
</dbReference>
<keyword evidence="13" id="KW-1071">Ligand-gated ion channel</keyword>
<dbReference type="Pfam" id="PF00060">
    <property type="entry name" value="Lig_chan"/>
    <property type="match status" value="1"/>
</dbReference>
<evidence type="ECO:0000256" key="17">
    <source>
        <dbReference type="PIRSR" id="PIRSR601508-2"/>
    </source>
</evidence>
<keyword evidence="12" id="KW-0628">Postsynaptic cell membrane</keyword>
<comment type="subcellular location">
    <subcellularLocation>
        <location evidence="1">Cell membrane</location>
        <topology evidence="1">Multi-pass membrane protein</topology>
    </subcellularLocation>
    <subcellularLocation>
        <location evidence="15">Postsynaptic cell membrane</location>
    </subcellularLocation>
</comment>
<reference evidence="22" key="1">
    <citation type="journal article" date="2017" name="bioRxiv">
        <title>Comparative analysis of the genomes of Stylophora pistillata and Acropora digitifera provides evidence for extensive differences between species of corals.</title>
        <authorList>
            <person name="Voolstra C.R."/>
            <person name="Li Y."/>
            <person name="Liew Y.J."/>
            <person name="Baumgarten S."/>
            <person name="Zoccola D."/>
            <person name="Flot J.-F."/>
            <person name="Tambutte S."/>
            <person name="Allemand D."/>
            <person name="Aranda M."/>
        </authorList>
    </citation>
    <scope>NUCLEOTIDE SEQUENCE [LARGE SCALE GENOMIC DNA]</scope>
</reference>
<evidence type="ECO:0000256" key="2">
    <source>
        <dbReference type="ARBA" id="ARBA00022448"/>
    </source>
</evidence>
<evidence type="ECO:0000313" key="22">
    <source>
        <dbReference type="Proteomes" id="UP000225706"/>
    </source>
</evidence>
<feature type="domain" description="Ionotropic glutamate receptor C-terminal" evidence="19">
    <location>
        <begin position="443"/>
        <end position="800"/>
    </location>
</feature>
<dbReference type="InterPro" id="IPR001508">
    <property type="entry name" value="Iono_Glu_rcpt_met"/>
</dbReference>
<keyword evidence="10 21" id="KW-0675">Receptor</keyword>
<keyword evidence="3" id="KW-1003">Cell membrane</keyword>
<keyword evidence="6" id="KW-0770">Synapse</keyword>
<dbReference type="SUPFAM" id="SSF53850">
    <property type="entry name" value="Periplasmic binding protein-like II"/>
    <property type="match status" value="1"/>
</dbReference>
<dbReference type="GO" id="GO:0045211">
    <property type="term" value="C:postsynaptic membrane"/>
    <property type="evidence" value="ECO:0007669"/>
    <property type="project" value="UniProtKB-SubCell"/>
</dbReference>
<dbReference type="SMART" id="SM00918">
    <property type="entry name" value="Lig_chan-Glu_bd"/>
    <property type="match status" value="1"/>
</dbReference>
<dbReference type="SUPFAM" id="SSF53822">
    <property type="entry name" value="Periplasmic binding protein-like I"/>
    <property type="match status" value="1"/>
</dbReference>
<dbReference type="AlphaFoldDB" id="A0A2B4SHS6"/>
<feature type="binding site" evidence="16">
    <location>
        <position position="516"/>
    </location>
    <ligand>
        <name>L-glutamate</name>
        <dbReference type="ChEBI" id="CHEBI:29985"/>
    </ligand>
</feature>
<evidence type="ECO:0000256" key="8">
    <source>
        <dbReference type="ARBA" id="ARBA00023065"/>
    </source>
</evidence>
<evidence type="ECO:0000256" key="14">
    <source>
        <dbReference type="ARBA" id="ARBA00023303"/>
    </source>
</evidence>
<evidence type="ECO:0000256" key="13">
    <source>
        <dbReference type="ARBA" id="ARBA00023286"/>
    </source>
</evidence>
<evidence type="ECO:0000256" key="15">
    <source>
        <dbReference type="ARBA" id="ARBA00034100"/>
    </source>
</evidence>
<sequence>MLFIKLKEILRRIHFLYCIFTLFLLAEGRTHFTNVKVGIFLDRISPSETLFGKQDLADYHRNTTLTKIFLQNQTILLNGLSFEDISRRFCVDIVQNNISVIVLQTRSPELTQFVGNLASYFKIPVIESFGREPLLSDKEYFSTLVRSVPSEVLQFTVFLDFLKFSRKRQAYVIVSDDMSHGLALQHYHDNEFADITIINLGSPNIQEGEIMKHLLKIKSSTAHAVYLYCDSKLAHVILWIAKDFRLINDEMLWIISERSLENIQGFYTLPSFIYVIRSRRYSQSVQKFDRTLLNHSLSVIQSTFESMNETEVHQYLRTASAGDCYNSSAWEKGMELHRLLEASFNSHDSNKMGHKTNNAHPSYEILYLQTPYEQDKGWVQIGIWTSKGLTLQLKESNQETDKTIGEIPRLLAAVVEYPPLTMKADFDESEGCYQGLECKKYNGDSQNFTRYCCYGLAIDVLRYVKTQLQFEPLIYFVRDGNYGAKNSSAGTWNGIVRDILEEEADIAIDLMTNEARSEVIDFSLRWTHAGLALLVLVGEQEVEKLDFSFFRPFTIYLWMGMIGVVNFYLGLLWFTDRLSPYGHRKSFRAKNHNGFDLSESMWYCWGVCFDNQFVDSRPRSLSARAMAVFLAIFALMCVTSYTANLTAHLLSDDTKPEVTGIRDPKITDPDSKITYGVVKSSYVDSYFELNEDPIMQSMFMRMRDKKHLVNNFTDGVVRVRNRKLDIFISEVLSLDYEVAKQKSLSYPRLQVVGAAKPFAESGYSYAFKKNSPWKPKFDLVINRMKAENMPSELYKKWVSSGEDRSEEHHQRLNVHSLSGVFFLGASLALVAILFLSLENRLFAAGFIYQDMKGENFHEKTGTRKHSAAVKRKLLDPNKNKAAAEFPDISDYLHNKRRSNLLLKTFYNPKSTKRKYEEAEENGTATSSV</sequence>
<keyword evidence="14" id="KW-0407">Ion channel</keyword>
<dbReference type="PANTHER" id="PTHR18966">
    <property type="entry name" value="IONOTROPIC GLUTAMATE RECEPTOR"/>
    <property type="match status" value="1"/>
</dbReference>
<dbReference type="InterPro" id="IPR019594">
    <property type="entry name" value="Glu/Gly-bd"/>
</dbReference>
<keyword evidence="11" id="KW-0325">Glycoprotein</keyword>
<keyword evidence="5 18" id="KW-1133">Transmembrane helix</keyword>
<name>A0A2B4SHS6_STYPI</name>
<dbReference type="InterPro" id="IPR001320">
    <property type="entry name" value="Iontro_rcpt_C"/>
</dbReference>
<dbReference type="InterPro" id="IPR001828">
    <property type="entry name" value="ANF_lig-bd_rcpt"/>
</dbReference>
<dbReference type="EMBL" id="LSMT01000079">
    <property type="protein sequence ID" value="PFX28669.1"/>
    <property type="molecule type" value="Genomic_DNA"/>
</dbReference>
<dbReference type="Proteomes" id="UP000225706">
    <property type="component" value="Unassembled WGS sequence"/>
</dbReference>
<dbReference type="Pfam" id="PF10613">
    <property type="entry name" value="Lig_chan-Glu_bd"/>
    <property type="match status" value="1"/>
</dbReference>
<keyword evidence="22" id="KW-1185">Reference proteome</keyword>
<proteinExistence type="predicted"/>
<dbReference type="Gene3D" id="3.40.190.10">
    <property type="entry name" value="Periplasmic binding protein-like II"/>
    <property type="match status" value="2"/>
</dbReference>
<accession>A0A2B4SHS6</accession>
<evidence type="ECO:0000256" key="16">
    <source>
        <dbReference type="PIRSR" id="PIRSR601508-1"/>
    </source>
</evidence>